<protein>
    <submittedName>
        <fullName evidence="1">Uncharacterized protein</fullName>
    </submittedName>
</protein>
<dbReference type="EMBL" id="NNRN01000039">
    <property type="protein sequence ID" value="OYR31251.1"/>
    <property type="molecule type" value="Genomic_DNA"/>
</dbReference>
<evidence type="ECO:0000313" key="1">
    <source>
        <dbReference type="EMBL" id="OYR31251.1"/>
    </source>
</evidence>
<organism evidence="1 2">
    <name type="scientific">Brucella lupini</name>
    <dbReference type="NCBI Taxonomy" id="255457"/>
    <lineage>
        <taxon>Bacteria</taxon>
        <taxon>Pseudomonadati</taxon>
        <taxon>Pseudomonadota</taxon>
        <taxon>Alphaproteobacteria</taxon>
        <taxon>Hyphomicrobiales</taxon>
        <taxon>Brucellaceae</taxon>
        <taxon>Brucella/Ochrobactrum group</taxon>
        <taxon>Brucella</taxon>
    </lineage>
</organism>
<comment type="caution">
    <text evidence="1">The sequence shown here is derived from an EMBL/GenBank/DDBJ whole genome shotgun (WGS) entry which is preliminary data.</text>
</comment>
<sequence>MKKLVMAKRWAARESAPRRCWGASSRTWPKGRVQMKKRRSARRFASDL</sequence>
<dbReference type="AlphaFoldDB" id="A0A256GXJ4"/>
<proteinExistence type="predicted"/>
<evidence type="ECO:0000313" key="2">
    <source>
        <dbReference type="Proteomes" id="UP000216363"/>
    </source>
</evidence>
<dbReference type="Proteomes" id="UP000216363">
    <property type="component" value="Unassembled WGS sequence"/>
</dbReference>
<name>A0A256GXJ4_9HYPH</name>
<reference evidence="1 2" key="1">
    <citation type="submission" date="2017-07" db="EMBL/GenBank/DDBJ databases">
        <title>Draft genome of Ochrobactrum lupini type strain LUP21.</title>
        <authorList>
            <person name="Krzyzanowska D.M."/>
            <person name="Jafra S."/>
        </authorList>
    </citation>
    <scope>NUCLEOTIDE SEQUENCE [LARGE SCALE GENOMIC DNA]</scope>
    <source>
        <strain evidence="1 2">LUP21</strain>
    </source>
</reference>
<gene>
    <name evidence="1" type="ORF">CES86_1199</name>
</gene>
<accession>A0A256GXJ4</accession>